<evidence type="ECO:0000313" key="5">
    <source>
        <dbReference type="EMBL" id="SDM88335.1"/>
    </source>
</evidence>
<dbReference type="GO" id="GO:0032259">
    <property type="term" value="P:methylation"/>
    <property type="evidence" value="ECO:0007669"/>
    <property type="project" value="UniProtKB-KW"/>
</dbReference>
<accession>A0A1G9WW81</accession>
<keyword evidence="2 5" id="KW-0489">Methyltransferase</keyword>
<proteinExistence type="inferred from homology"/>
<dbReference type="EMBL" id="FNET01000028">
    <property type="protein sequence ID" value="SDM88335.1"/>
    <property type="molecule type" value="Genomic_DNA"/>
</dbReference>
<gene>
    <name evidence="5" type="ORF">SAMN04488074_12889</name>
</gene>
<dbReference type="AlphaFoldDB" id="A0A1G9WW81"/>
<dbReference type="RefSeq" id="WP_090014179.1">
    <property type="nucleotide sequence ID" value="NZ_FNET01000028.1"/>
</dbReference>
<name>A0A1G9WW81_9PSEU</name>
<dbReference type="PANTHER" id="PTHR44942:SF4">
    <property type="entry name" value="METHYLTRANSFERASE TYPE 11 DOMAIN-CONTAINING PROTEIN"/>
    <property type="match status" value="1"/>
</dbReference>
<dbReference type="InterPro" id="IPR029063">
    <property type="entry name" value="SAM-dependent_MTases_sf"/>
</dbReference>
<dbReference type="Proteomes" id="UP000199682">
    <property type="component" value="Unassembled WGS sequence"/>
</dbReference>
<evidence type="ECO:0000256" key="1">
    <source>
        <dbReference type="ARBA" id="ARBA00008361"/>
    </source>
</evidence>
<dbReference type="Gene3D" id="3.40.50.150">
    <property type="entry name" value="Vaccinia Virus protein VP39"/>
    <property type="match status" value="1"/>
</dbReference>
<dbReference type="InterPro" id="IPR013216">
    <property type="entry name" value="Methyltransf_11"/>
</dbReference>
<dbReference type="Pfam" id="PF08241">
    <property type="entry name" value="Methyltransf_11"/>
    <property type="match status" value="1"/>
</dbReference>
<organism evidence="5 6">
    <name type="scientific">Lentzea albidocapillata subsp. violacea</name>
    <dbReference type="NCBI Taxonomy" id="128104"/>
    <lineage>
        <taxon>Bacteria</taxon>
        <taxon>Bacillati</taxon>
        <taxon>Actinomycetota</taxon>
        <taxon>Actinomycetes</taxon>
        <taxon>Pseudonocardiales</taxon>
        <taxon>Pseudonocardiaceae</taxon>
        <taxon>Lentzea</taxon>
    </lineage>
</organism>
<evidence type="ECO:0000256" key="3">
    <source>
        <dbReference type="ARBA" id="ARBA00022679"/>
    </source>
</evidence>
<dbReference type="GO" id="GO:0008757">
    <property type="term" value="F:S-adenosylmethionine-dependent methyltransferase activity"/>
    <property type="evidence" value="ECO:0007669"/>
    <property type="project" value="InterPro"/>
</dbReference>
<comment type="similarity">
    <text evidence="1">Belongs to the methyltransferase superfamily.</text>
</comment>
<keyword evidence="5" id="KW-0830">Ubiquinone</keyword>
<dbReference type="InterPro" id="IPR051052">
    <property type="entry name" value="Diverse_substrate_MTase"/>
</dbReference>
<reference evidence="6" key="1">
    <citation type="submission" date="2016-10" db="EMBL/GenBank/DDBJ databases">
        <authorList>
            <person name="Varghese N."/>
            <person name="Submissions S."/>
        </authorList>
    </citation>
    <scope>NUCLEOTIDE SEQUENCE [LARGE SCALE GENOMIC DNA]</scope>
    <source>
        <strain evidence="6">DSM 44796</strain>
    </source>
</reference>
<evidence type="ECO:0000313" key="6">
    <source>
        <dbReference type="Proteomes" id="UP000199682"/>
    </source>
</evidence>
<evidence type="ECO:0000259" key="4">
    <source>
        <dbReference type="Pfam" id="PF08241"/>
    </source>
</evidence>
<dbReference type="PANTHER" id="PTHR44942">
    <property type="entry name" value="METHYLTRANSF_11 DOMAIN-CONTAINING PROTEIN"/>
    <property type="match status" value="1"/>
</dbReference>
<dbReference type="CDD" id="cd02440">
    <property type="entry name" value="AdoMet_MTases"/>
    <property type="match status" value="1"/>
</dbReference>
<protein>
    <submittedName>
        <fullName evidence="5">Ubiquinone/menaquinone biosynthesis C-methylase UbiE</fullName>
    </submittedName>
</protein>
<dbReference type="SUPFAM" id="SSF53335">
    <property type="entry name" value="S-adenosyl-L-methionine-dependent methyltransferases"/>
    <property type="match status" value="1"/>
</dbReference>
<evidence type="ECO:0000256" key="2">
    <source>
        <dbReference type="ARBA" id="ARBA00022603"/>
    </source>
</evidence>
<keyword evidence="3" id="KW-0808">Transferase</keyword>
<sequence>MSNETTNQADADGRVALLDRADSLPGAAALRTRSYELLGCGRGAVVVDVGCGTGRAVAEMTERGATAVGVDIGEHLITVGRSRWPQARFQVASADELPFADGEVDAYRADKVFHELDDPAEALREARRVLGPEGRVVLLGQDWDTFVIDSDDAELTRIIVRARADTVPSPRAARSYRNLLLDAGFVDVTVEVYTGIFTDTAMLPVLLGIAEVARAAGTITQEQADRWAAEQTERARAGRMFFALPLFVASARR</sequence>
<feature type="domain" description="Methyltransferase type 11" evidence="4">
    <location>
        <begin position="47"/>
        <end position="138"/>
    </location>
</feature>